<keyword evidence="2" id="KW-1185">Reference proteome</keyword>
<reference evidence="1" key="1">
    <citation type="submission" date="2022-06" db="EMBL/GenBank/DDBJ databases">
        <authorList>
            <person name="Legras J.-L."/>
            <person name="Devillers H."/>
            <person name="Grondin C."/>
        </authorList>
    </citation>
    <scope>NUCLEOTIDE SEQUENCE</scope>
    <source>
        <strain evidence="1">CLIB 1444</strain>
    </source>
</reference>
<organism evidence="1 2">
    <name type="scientific">[Candida] jaroonii</name>
    <dbReference type="NCBI Taxonomy" id="467808"/>
    <lineage>
        <taxon>Eukaryota</taxon>
        <taxon>Fungi</taxon>
        <taxon>Dikarya</taxon>
        <taxon>Ascomycota</taxon>
        <taxon>Saccharomycotina</taxon>
        <taxon>Pichiomycetes</taxon>
        <taxon>Debaryomycetaceae</taxon>
        <taxon>Yamadazyma</taxon>
    </lineage>
</organism>
<name>A0ACA9Y393_9ASCO</name>
<proteinExistence type="predicted"/>
<evidence type="ECO:0000313" key="2">
    <source>
        <dbReference type="Proteomes" id="UP001152531"/>
    </source>
</evidence>
<sequence>MMLRFIRFNSVSTIRPRIVSGELQITKGLIEKAIQNNELPELKEIFQQNKSLLSPPVKNTLADFISNDFSFYYLLKDHQWSVDQLKSLIKANPGRVDSSWDLYTRHGAPEEDELIHHIIESLIEEEDWAKVLYLYQKLNDKKTFSEGFFEKLIEKPEILPFFQLEKEFLQSRIKDLDGLAFLSVFQQIYKDVDFEILAKGLGINMKMKLEQPSQFIQDYKRLTGETISYSIPDIVEHIESNKLDIHEQPESLLVRMKLIELYAMEKNDFEAALKKYHQYQTHTDFGMEIIQNTLIQAYCLKAFNESKPELIPIIEALMLENIPIKIIQSLILTHSQFDADKSLEIYNKYIQQVSTKPNESQRSSAGLLNESIMLAYLYNNDRDFATIIYDKVQNSGLLNEHEMSCLKRLFKVYGDAYIEDDWVKAKPILHQHIYSTMRNL</sequence>
<dbReference type="Proteomes" id="UP001152531">
    <property type="component" value="Unassembled WGS sequence"/>
</dbReference>
<protein>
    <submittedName>
        <fullName evidence="1">Uncharacterized protein</fullName>
    </submittedName>
</protein>
<comment type="caution">
    <text evidence="1">The sequence shown here is derived from an EMBL/GenBank/DDBJ whole genome shotgun (WGS) entry which is preliminary data.</text>
</comment>
<accession>A0ACA9Y393</accession>
<evidence type="ECO:0000313" key="1">
    <source>
        <dbReference type="EMBL" id="CAH6719438.1"/>
    </source>
</evidence>
<dbReference type="EMBL" id="CALSDN010000002">
    <property type="protein sequence ID" value="CAH6719438.1"/>
    <property type="molecule type" value="Genomic_DNA"/>
</dbReference>
<gene>
    <name evidence="1" type="ORF">CLIB1444_02S08570</name>
</gene>